<reference evidence="1 2" key="1">
    <citation type="submission" date="2020-08" db="EMBL/GenBank/DDBJ databases">
        <title>Genomic Encyclopedia of Type Strains, Phase IV (KMG-V): Genome sequencing to study the core and pangenomes of soil and plant-associated prokaryotes.</title>
        <authorList>
            <person name="Whitman W."/>
        </authorList>
    </citation>
    <scope>NUCLEOTIDE SEQUENCE [LARGE SCALE GENOMIC DNA]</scope>
    <source>
        <strain evidence="1 2">M8US30</strain>
    </source>
</reference>
<dbReference type="EMBL" id="JACHDZ010000005">
    <property type="protein sequence ID" value="MBB5345231.1"/>
    <property type="molecule type" value="Genomic_DNA"/>
</dbReference>
<name>A0A7W8JBZ2_9BACT</name>
<evidence type="ECO:0000313" key="2">
    <source>
        <dbReference type="Proteomes" id="UP000569092"/>
    </source>
</evidence>
<sequence length="68" mass="7556">MRFLISDQPLCDYKRDGLGLRLLYNLGGRCAAVSLVQHLVREFMDKRGKFLGFRLAGENGNPAAVADT</sequence>
<protein>
    <submittedName>
        <fullName evidence="1">Uncharacterized protein</fullName>
    </submittedName>
</protein>
<gene>
    <name evidence="1" type="ORF">HDF10_003222</name>
</gene>
<proteinExistence type="predicted"/>
<evidence type="ECO:0000313" key="1">
    <source>
        <dbReference type="EMBL" id="MBB5345231.1"/>
    </source>
</evidence>
<organism evidence="1 2">
    <name type="scientific">Tunturiibacter lichenicola</name>
    <dbReference type="NCBI Taxonomy" id="2051959"/>
    <lineage>
        <taxon>Bacteria</taxon>
        <taxon>Pseudomonadati</taxon>
        <taxon>Acidobacteriota</taxon>
        <taxon>Terriglobia</taxon>
        <taxon>Terriglobales</taxon>
        <taxon>Acidobacteriaceae</taxon>
        <taxon>Tunturiibacter</taxon>
    </lineage>
</organism>
<dbReference type="AlphaFoldDB" id="A0A7W8JBZ2"/>
<dbReference type="Proteomes" id="UP000569092">
    <property type="component" value="Unassembled WGS sequence"/>
</dbReference>
<accession>A0A7W8JBZ2</accession>
<comment type="caution">
    <text evidence="1">The sequence shown here is derived from an EMBL/GenBank/DDBJ whole genome shotgun (WGS) entry which is preliminary data.</text>
</comment>